<comment type="caution">
    <text evidence="1">The sequence shown here is derived from an EMBL/GenBank/DDBJ whole genome shotgun (WGS) entry which is preliminary data.</text>
</comment>
<sequence>MAKQFDLINVRKLFQQVNVKKLPRLTLLQGKEDKDTHVDKGVKSPSSAPRVAITTSEVINVVHKKNKSSSLSDKGVEKPLGIVSLCSDAFKPPVLLKVASITSAASSFNQRNASQEPHYKHLKKKYKDLSDQHCEFANLDFISIDATIFEDGVSGSTMPLADLLQQLGLVDIYSNIFGDDIFGEDCVTSPNPSNMLKSHNLSLDNAKTQATKKGPSTKLSKNVELFQNVLTTNTVAGENNNRHSNVSKELVWPLQLIASDFEPQKAISAFKLSYISGL</sequence>
<dbReference type="OrthoDB" id="1642709at2759"/>
<proteinExistence type="predicted"/>
<accession>A0A2G2XB25</accession>
<dbReference type="EMBL" id="MLFT02000002">
    <property type="protein sequence ID" value="PHT54685.1"/>
    <property type="molecule type" value="Genomic_DNA"/>
</dbReference>
<evidence type="ECO:0000313" key="2">
    <source>
        <dbReference type="Proteomes" id="UP000224567"/>
    </source>
</evidence>
<gene>
    <name evidence="1" type="ORF">CQW23_03171</name>
</gene>
<dbReference type="STRING" id="33114.A0A2G2XB25"/>
<reference evidence="1 2" key="1">
    <citation type="journal article" date="2017" name="Genome Biol.">
        <title>New reference genome sequences of hot pepper reveal the massive evolution of plant disease-resistance genes by retroduplication.</title>
        <authorList>
            <person name="Kim S."/>
            <person name="Park J."/>
            <person name="Yeom S.I."/>
            <person name="Kim Y.M."/>
            <person name="Seo E."/>
            <person name="Kim K.T."/>
            <person name="Kim M.S."/>
            <person name="Lee J.M."/>
            <person name="Cheong K."/>
            <person name="Shin H.S."/>
            <person name="Kim S.B."/>
            <person name="Han K."/>
            <person name="Lee J."/>
            <person name="Park M."/>
            <person name="Lee H.A."/>
            <person name="Lee H.Y."/>
            <person name="Lee Y."/>
            <person name="Oh S."/>
            <person name="Lee J.H."/>
            <person name="Choi E."/>
            <person name="Choi E."/>
            <person name="Lee S.E."/>
            <person name="Jeon J."/>
            <person name="Kim H."/>
            <person name="Choi G."/>
            <person name="Song H."/>
            <person name="Lee J."/>
            <person name="Lee S.C."/>
            <person name="Kwon J.K."/>
            <person name="Lee H.Y."/>
            <person name="Koo N."/>
            <person name="Hong Y."/>
            <person name="Kim R.W."/>
            <person name="Kang W.H."/>
            <person name="Huh J.H."/>
            <person name="Kang B.C."/>
            <person name="Yang T.J."/>
            <person name="Lee Y.H."/>
            <person name="Bennetzen J.L."/>
            <person name="Choi D."/>
        </authorList>
    </citation>
    <scope>NUCLEOTIDE SEQUENCE [LARGE SCALE GENOMIC DNA]</scope>
    <source>
        <strain evidence="2">cv. PBC81</strain>
    </source>
</reference>
<dbReference type="AlphaFoldDB" id="A0A2G2XB25"/>
<name>A0A2G2XB25_CAPBA</name>
<protein>
    <submittedName>
        <fullName evidence="1">Uncharacterized protein</fullName>
    </submittedName>
</protein>
<dbReference type="Proteomes" id="UP000224567">
    <property type="component" value="Unassembled WGS sequence"/>
</dbReference>
<organism evidence="1 2">
    <name type="scientific">Capsicum baccatum</name>
    <name type="common">Peruvian pepper</name>
    <dbReference type="NCBI Taxonomy" id="33114"/>
    <lineage>
        <taxon>Eukaryota</taxon>
        <taxon>Viridiplantae</taxon>
        <taxon>Streptophyta</taxon>
        <taxon>Embryophyta</taxon>
        <taxon>Tracheophyta</taxon>
        <taxon>Spermatophyta</taxon>
        <taxon>Magnoliopsida</taxon>
        <taxon>eudicotyledons</taxon>
        <taxon>Gunneridae</taxon>
        <taxon>Pentapetalae</taxon>
        <taxon>asterids</taxon>
        <taxon>lamiids</taxon>
        <taxon>Solanales</taxon>
        <taxon>Solanaceae</taxon>
        <taxon>Solanoideae</taxon>
        <taxon>Capsiceae</taxon>
        <taxon>Capsicum</taxon>
    </lineage>
</organism>
<reference evidence="2" key="2">
    <citation type="journal article" date="2017" name="J. Anim. Genet.">
        <title>Multiple reference genome sequences of hot pepper reveal the massive evolution of plant disease resistance genes by retroduplication.</title>
        <authorList>
            <person name="Kim S."/>
            <person name="Park J."/>
            <person name="Yeom S.-I."/>
            <person name="Kim Y.-M."/>
            <person name="Seo E."/>
            <person name="Kim K.-T."/>
            <person name="Kim M.-S."/>
            <person name="Lee J.M."/>
            <person name="Cheong K."/>
            <person name="Shin H.-S."/>
            <person name="Kim S.-B."/>
            <person name="Han K."/>
            <person name="Lee J."/>
            <person name="Park M."/>
            <person name="Lee H.-A."/>
            <person name="Lee H.-Y."/>
            <person name="Lee Y."/>
            <person name="Oh S."/>
            <person name="Lee J.H."/>
            <person name="Choi E."/>
            <person name="Choi E."/>
            <person name="Lee S.E."/>
            <person name="Jeon J."/>
            <person name="Kim H."/>
            <person name="Choi G."/>
            <person name="Song H."/>
            <person name="Lee J."/>
            <person name="Lee S.-C."/>
            <person name="Kwon J.-K."/>
            <person name="Lee H.-Y."/>
            <person name="Koo N."/>
            <person name="Hong Y."/>
            <person name="Kim R.W."/>
            <person name="Kang W.-H."/>
            <person name="Huh J.H."/>
            <person name="Kang B.-C."/>
            <person name="Yang T.-J."/>
            <person name="Lee Y.-H."/>
            <person name="Bennetzen J.L."/>
            <person name="Choi D."/>
        </authorList>
    </citation>
    <scope>NUCLEOTIDE SEQUENCE [LARGE SCALE GENOMIC DNA]</scope>
    <source>
        <strain evidence="2">cv. PBC81</strain>
    </source>
</reference>
<evidence type="ECO:0000313" key="1">
    <source>
        <dbReference type="EMBL" id="PHT54685.1"/>
    </source>
</evidence>
<keyword evidence="2" id="KW-1185">Reference proteome</keyword>